<comment type="caution">
    <text evidence="3">The sequence shown here is derived from an EMBL/GenBank/DDBJ whole genome shotgun (WGS) entry which is preliminary data.</text>
</comment>
<accession>A0A2U1LQ00</accession>
<evidence type="ECO:0000313" key="4">
    <source>
        <dbReference type="Proteomes" id="UP000245207"/>
    </source>
</evidence>
<organism evidence="3 4">
    <name type="scientific">Artemisia annua</name>
    <name type="common">Sweet wormwood</name>
    <dbReference type="NCBI Taxonomy" id="35608"/>
    <lineage>
        <taxon>Eukaryota</taxon>
        <taxon>Viridiplantae</taxon>
        <taxon>Streptophyta</taxon>
        <taxon>Embryophyta</taxon>
        <taxon>Tracheophyta</taxon>
        <taxon>Spermatophyta</taxon>
        <taxon>Magnoliopsida</taxon>
        <taxon>eudicotyledons</taxon>
        <taxon>Gunneridae</taxon>
        <taxon>Pentapetalae</taxon>
        <taxon>asterids</taxon>
        <taxon>campanulids</taxon>
        <taxon>Asterales</taxon>
        <taxon>Asteraceae</taxon>
        <taxon>Asteroideae</taxon>
        <taxon>Anthemideae</taxon>
        <taxon>Artemisiinae</taxon>
        <taxon>Artemisia</taxon>
    </lineage>
</organism>
<dbReference type="OrthoDB" id="2414723at2759"/>
<name>A0A2U1LQ00_ARTAN</name>
<proteinExistence type="predicted"/>
<comment type="pathway">
    <text evidence="1">Protein modification; protein ubiquitination.</text>
</comment>
<reference evidence="3 4" key="1">
    <citation type="journal article" date="2018" name="Mol. Plant">
        <title>The genome of Artemisia annua provides insight into the evolution of Asteraceae family and artemisinin biosynthesis.</title>
        <authorList>
            <person name="Shen Q."/>
            <person name="Zhang L."/>
            <person name="Liao Z."/>
            <person name="Wang S."/>
            <person name="Yan T."/>
            <person name="Shi P."/>
            <person name="Liu M."/>
            <person name="Fu X."/>
            <person name="Pan Q."/>
            <person name="Wang Y."/>
            <person name="Lv Z."/>
            <person name="Lu X."/>
            <person name="Zhang F."/>
            <person name="Jiang W."/>
            <person name="Ma Y."/>
            <person name="Chen M."/>
            <person name="Hao X."/>
            <person name="Li L."/>
            <person name="Tang Y."/>
            <person name="Lv G."/>
            <person name="Zhou Y."/>
            <person name="Sun X."/>
            <person name="Brodelius P.E."/>
            <person name="Rose J.K.C."/>
            <person name="Tang K."/>
        </authorList>
    </citation>
    <scope>NUCLEOTIDE SEQUENCE [LARGE SCALE GENOMIC DNA]</scope>
    <source>
        <strain evidence="4">cv. Huhao1</strain>
        <tissue evidence="3">Leaf</tissue>
    </source>
</reference>
<dbReference type="GO" id="GO:0051260">
    <property type="term" value="P:protein homooligomerization"/>
    <property type="evidence" value="ECO:0007669"/>
    <property type="project" value="InterPro"/>
</dbReference>
<dbReference type="Pfam" id="PF02214">
    <property type="entry name" value="BTB_2"/>
    <property type="match status" value="1"/>
</dbReference>
<evidence type="ECO:0000256" key="1">
    <source>
        <dbReference type="ARBA" id="ARBA00004906"/>
    </source>
</evidence>
<dbReference type="InterPro" id="IPR003131">
    <property type="entry name" value="T1-type_BTB"/>
</dbReference>
<sequence>MGQISVEKKKQSVDFLTDFTTLSLNINLVIDYGNLVVSGHWREKTKVTGDDPGGKNFCTTDDTLTQREPHSMLAAMFSGRHTVCKDIDKGYVFLDRDGKHFRHITVMDKLMLVGESTGHLYMGTEIKLGTEVNRSNSHRKEEIN</sequence>
<protein>
    <submittedName>
        <fullName evidence="3">BTB/POZ fold</fullName>
    </submittedName>
</protein>
<dbReference type="AlphaFoldDB" id="A0A2U1LQ00"/>
<dbReference type="InterPro" id="IPR011333">
    <property type="entry name" value="SKP1/BTB/POZ_sf"/>
</dbReference>
<dbReference type="EMBL" id="PKPP01008297">
    <property type="protein sequence ID" value="PWA51059.1"/>
    <property type="molecule type" value="Genomic_DNA"/>
</dbReference>
<dbReference type="PANTHER" id="PTHR14136:SF17">
    <property type="entry name" value="BTB_POZ DOMAIN-CONTAINING PROTEIN KCTD9"/>
    <property type="match status" value="1"/>
</dbReference>
<dbReference type="SUPFAM" id="SSF54695">
    <property type="entry name" value="POZ domain"/>
    <property type="match status" value="1"/>
</dbReference>
<dbReference type="PANTHER" id="PTHR14136">
    <property type="entry name" value="BTB_POZ DOMAIN-CONTAINING PROTEIN KCTD9"/>
    <property type="match status" value="1"/>
</dbReference>
<dbReference type="Gene3D" id="3.30.710.10">
    <property type="entry name" value="Potassium Channel Kv1.1, Chain A"/>
    <property type="match status" value="1"/>
</dbReference>
<keyword evidence="4" id="KW-1185">Reference proteome</keyword>
<feature type="domain" description="Potassium channel tetramerisation-type BTB" evidence="2">
    <location>
        <begin position="53"/>
        <end position="104"/>
    </location>
</feature>
<dbReference type="STRING" id="35608.A0A2U1LQ00"/>
<evidence type="ECO:0000313" key="3">
    <source>
        <dbReference type="EMBL" id="PWA51059.1"/>
    </source>
</evidence>
<gene>
    <name evidence="3" type="ORF">CTI12_AA465310</name>
</gene>
<dbReference type="InterPro" id="IPR051082">
    <property type="entry name" value="Pentapeptide-BTB/POZ_domain"/>
</dbReference>
<evidence type="ECO:0000259" key="2">
    <source>
        <dbReference type="Pfam" id="PF02214"/>
    </source>
</evidence>
<dbReference type="Proteomes" id="UP000245207">
    <property type="component" value="Unassembled WGS sequence"/>
</dbReference>